<dbReference type="EMBL" id="CAJJDO010000086">
    <property type="protein sequence ID" value="CAD8185935.1"/>
    <property type="molecule type" value="Genomic_DNA"/>
</dbReference>
<evidence type="ECO:0008006" key="6">
    <source>
        <dbReference type="Google" id="ProtNLM"/>
    </source>
</evidence>
<dbReference type="CDD" id="cd00198">
    <property type="entry name" value="vWFA"/>
    <property type="match status" value="1"/>
</dbReference>
<dbReference type="PANTHER" id="PTHR22796">
    <property type="entry name" value="URG4-RELATED"/>
    <property type="match status" value="1"/>
</dbReference>
<protein>
    <recommendedName>
        <fullName evidence="6">VLIG-type G domain-containing protein</fullName>
    </recommendedName>
</protein>
<evidence type="ECO:0000259" key="2">
    <source>
        <dbReference type="PROSITE" id="PS50234"/>
    </source>
</evidence>
<accession>A0A8S1WBQ9</accession>
<dbReference type="OrthoDB" id="306346at2759"/>
<dbReference type="Proteomes" id="UP000689195">
    <property type="component" value="Unassembled WGS sequence"/>
</dbReference>
<name>A0A8S1WBQ9_9CILI</name>
<feature type="domain" description="VWFA" evidence="2">
    <location>
        <begin position="2483"/>
        <end position="2654"/>
    </location>
</feature>
<feature type="coiled-coil region" evidence="1">
    <location>
        <begin position="1512"/>
        <end position="1546"/>
    </location>
</feature>
<keyword evidence="5" id="KW-1185">Reference proteome</keyword>
<keyword evidence="1" id="KW-0175">Coiled coil</keyword>
<dbReference type="GO" id="GO:0005525">
    <property type="term" value="F:GTP binding"/>
    <property type="evidence" value="ECO:0007669"/>
    <property type="project" value="InterPro"/>
</dbReference>
<evidence type="ECO:0000256" key="1">
    <source>
        <dbReference type="SAM" id="Coils"/>
    </source>
</evidence>
<dbReference type="PROSITE" id="PS50234">
    <property type="entry name" value="VWFA"/>
    <property type="match status" value="1"/>
</dbReference>
<dbReference type="InterPro" id="IPR002035">
    <property type="entry name" value="VWF_A"/>
</dbReference>
<feature type="coiled-coil region" evidence="1">
    <location>
        <begin position="879"/>
        <end position="963"/>
    </location>
</feature>
<organism evidence="4 5">
    <name type="scientific">Paramecium pentaurelia</name>
    <dbReference type="NCBI Taxonomy" id="43138"/>
    <lineage>
        <taxon>Eukaryota</taxon>
        <taxon>Sar</taxon>
        <taxon>Alveolata</taxon>
        <taxon>Ciliophora</taxon>
        <taxon>Intramacronucleata</taxon>
        <taxon>Oligohymenophorea</taxon>
        <taxon>Peniculida</taxon>
        <taxon>Parameciidae</taxon>
        <taxon>Paramecium</taxon>
    </lineage>
</organism>
<dbReference type="Pfam" id="PF25683">
    <property type="entry name" value="URGCP_GTPase"/>
    <property type="match status" value="1"/>
</dbReference>
<sequence length="2664" mass="317761">MNQLLNTSSELDLINCEFNIIVDKISNGIHLNDEHIEDDLKVLLEKLDNENKKEKILFLHKNFPKASFLNLPYFRQININENNTQEQIDGYKQRYQDNLNEKQFDLILQELKNEQYCKWNLIPCQIKDYLIPLKQLKNGIHLIFELIEIIKDKTQYNFFSVLIQLIKLFFLECDNEIKGQIHQVVGCLLENQIYKFENYIQEAMIQNEKTQLMFQNCIQKVQFKEISVQQGKDILFQNCKDQQILFLFELFTIKLGSHFDNLLGFMQNLLYVKNKEINKDDLISYISLTENFNQNLDFLYFKLVFYFWIQYIDQFKLKDKIQEIEQKLQKISQFKQQVCENSIQYISSQNKSIIFRYVLQKIVYYSNLQDQDFKEGQKQQEAYEKEFKNKFDQFKFQNLELQESNLNEVVSISKKIMFYQLITQQNQCQGFNKQIHILKFLATNDLTDKLKQIFLQIINKGCEDKQIVDFSKIQKINLLHLQNGLENKSQIKMSRFVNQNEIFQQYPKQMRIKMEEFNISLTSKNNKEDIVQEWLKDKTNENNFKKLLPYYFNIIKRRESPEDLLSFINRQDGRKNESLNLKSLFQLLYNNSDKELQVMLLKLHSKSYPVPLLYQNPQLEKNFTSNKNFYILNSNMFYLLSNDFPIINFSLSKIVNQFGKSELINMIFYTEYEDSKFEVSDKSSINNSSIDCQFDFSFNGSRNYLIADVHGQLEDEIYQALLPFFQFWIIQMQSDDEFEENVDKLMGLYEKMEFKINPKIVLIIRDSEQKQLNQEKFNMIQQKGIDVYQIPNLQRQENKAEEKEERKKIKEFIIKKIDNKNETVKEEEIQESFLNICKAFNVNEDEIKQSQKILTDLTFELEKIIKQEDGFYSIQAFPLRNLAWKLKSLKKQRQQLNYTKNLYEQELEKKLNAIIQMKFDQNSDKQGRLDQKKKEKQEIEQNIKQTEENLILITKEIDNFEEKNTKHNFNESLLIKYFSQIFEQNHFYITYISFVEKIAKFNSRNLKDLNLKIEKVKEQLKSIKEEQKQEIQILEKNLKNLENKYTTQNISIELFWREVIKGNSSFLQSPIVIVCQLIKKGEPFEFLNGDDLSIDSNFLHQLRENLLDKGDNKILFLSILGPQSSGKSTLLNRIFGCHFLTSMGRCTKGLFLQLLKISNKEQFDNLFDYILLLDSEGLQNPHQQDPEFDKKITLFIIQISDILIFNVKGEIHSTFHNLIEASFYTLAKYSKLKFLKQFSWCFNQNSQLNENEKFKLLNQIEDIGKNLDAEKSLVDEDNNQIKYVEHLDIHEDNIQILGMATISKEWQKYYSQSQNNSIQYQEINQQDYSKNALKFGIKIIEKYIQKYKQTKNNHHQILTWDAFINKVESCWEIVSKLPDLVEFSDLKEQKDYETINKIATEKMTKANEKFPDFDYIIQLIQEKSESNNSLENYNLIQKEIQDDFLQSCYNQKDEILKDLQKEYSYQIISDAIIKKVEGNIAEVYYAIGLEGSLIILQKIHQLRRQFQYSLVSAKFEQIVSQLQNDQEQLQELLRNSNLRNNKFEQLWNEQVESSNKEIENLHIEFQKALFVCFQKYKIQYQFKTENLEDQIDYFIKVINKQEPNEEKESQMGKICNLFLKDFQKKNSFNTLNKQSKQQYQQIFEEDIQKRLDNMPKSPLIDPWKYLQKQTTYQVIKKSQIVDEVKNNLKSVLIEIIKQKKDDEKQKLEIQELFTILNQLPIQFEKKIQENVLNLVNRRFLNFKQILYGTQKQSTQQPEIQKYPQPKQSQTNFSFVQNKIECFEPKNYYSNIQYYQQTSISYQQICQNIPNSFSYQNQLGIQRITSTQNPYSNTLNFQNQYIFQNTQNIQRKDIQPFNQINESLIIDNLVNSLQESQAISQPMNIFIFKQIQQKFPSLIGYQKNLTNMDEKLKNQYFILKEHVSIKFSQSNKKALNQQLFNYIISQKNNHMDIYDFSQNFPSIFIEIMNENQGWIKLCSNIYNIIQDQIYDTKQSQPKQQQSGSDIWQIISMDEDVTQYSRQLLQGLIQKVENKLESINKELAFFGIEFSQLLIRKLQFFAFFIIWRFICYDKLKMYEKEQNKFLENKAIMKCKYENALQQNLLQDCKDQAKQQAKLIYRLCIAQFYKENNGNVTKQINKKQKTSYQLIKDLDQQLLIIKKEDIIQGQSLEESIIEYLSNQIGFMNKYIGQFIQNLQKEIEKQLELQPYVQNQLNLIKNNTSILLDRITNFQKLKPQDQFFGFENQRLSLYLILYYILGYNIGNMEQLKYKQIFLPDQNIKEVILPMEEIKKNQVGINILFLSEFLKEFISQISIFYEQSQTLKTSIDEFQLKGKFQEMKNIMNGCDQSCPTCNRKCDSEEFLDKNHKHKCKNGHQLRGMNKILIRNSPSLFTCEEIVDETEILIKETSKIKTWKEIKAYYKNWSFKDILLTEQLQQNKQKMIEIWNGGIGQKICDELSKELKQRVLYLKKYDLTMYQQHSSTHYIFILDDSGSMKDQWNSVIKSVETQFQQISKKENARISVVIFNKDARVVIKCQELKIEEQLKLITYMSGGTNYGPAFKQTLLLLKENPEFNNSIILFYTDGLAEYPQKEIEEFSKLQKTIKDTIYFLACSLPNKSISLDQILNFCQREFSYAEWREKIEPSNLNKNWTEMISQTNFDKYKA</sequence>
<dbReference type="Pfam" id="PF13519">
    <property type="entry name" value="VWA_2"/>
    <property type="match status" value="1"/>
</dbReference>
<gene>
    <name evidence="4" type="ORF">PPENT_87.1.T0860076</name>
</gene>
<feature type="coiled-coil region" evidence="1">
    <location>
        <begin position="2020"/>
        <end position="2047"/>
    </location>
</feature>
<comment type="caution">
    <text evidence="4">The sequence shown here is derived from an EMBL/GenBank/DDBJ whole genome shotgun (WGS) entry which is preliminary data.</text>
</comment>
<evidence type="ECO:0000313" key="4">
    <source>
        <dbReference type="EMBL" id="CAD8185935.1"/>
    </source>
</evidence>
<dbReference type="PROSITE" id="PS51717">
    <property type="entry name" value="G_VLIG"/>
    <property type="match status" value="1"/>
</dbReference>
<dbReference type="InterPro" id="IPR030383">
    <property type="entry name" value="G_VLIG_dom"/>
</dbReference>
<reference evidence="4" key="1">
    <citation type="submission" date="2021-01" db="EMBL/GenBank/DDBJ databases">
        <authorList>
            <consortium name="Genoscope - CEA"/>
            <person name="William W."/>
        </authorList>
    </citation>
    <scope>NUCLEOTIDE SEQUENCE</scope>
</reference>
<dbReference type="PANTHER" id="PTHR22796:SF1">
    <property type="entry name" value="VWFA DOMAIN-CONTAINING PROTEIN"/>
    <property type="match status" value="1"/>
</dbReference>
<evidence type="ECO:0000259" key="3">
    <source>
        <dbReference type="PROSITE" id="PS51717"/>
    </source>
</evidence>
<dbReference type="SMART" id="SM00327">
    <property type="entry name" value="VWA"/>
    <property type="match status" value="1"/>
</dbReference>
<feature type="domain" description="VLIG-type G" evidence="3">
    <location>
        <begin position="1111"/>
        <end position="1219"/>
    </location>
</feature>
<feature type="coiled-coil region" evidence="1">
    <location>
        <begin position="999"/>
        <end position="1051"/>
    </location>
</feature>
<evidence type="ECO:0000313" key="5">
    <source>
        <dbReference type="Proteomes" id="UP000689195"/>
    </source>
</evidence>
<proteinExistence type="predicted"/>